<keyword evidence="4" id="KW-0472">Membrane</keyword>
<dbReference type="SUPFAM" id="SSF74653">
    <property type="entry name" value="TolA/TonB C-terminal domain"/>
    <property type="match status" value="1"/>
</dbReference>
<dbReference type="GO" id="GO:0016020">
    <property type="term" value="C:membrane"/>
    <property type="evidence" value="ECO:0007669"/>
    <property type="project" value="UniProtKB-SubCell"/>
</dbReference>
<protein>
    <recommendedName>
        <fullName evidence="5">TonB C-terminal domain-containing protein</fullName>
    </recommendedName>
</protein>
<organism evidence="6">
    <name type="scientific">marine sediment metagenome</name>
    <dbReference type="NCBI Taxonomy" id="412755"/>
    <lineage>
        <taxon>unclassified sequences</taxon>
        <taxon>metagenomes</taxon>
        <taxon>ecological metagenomes</taxon>
    </lineage>
</organism>
<comment type="subcellular location">
    <subcellularLocation>
        <location evidence="1">Membrane</location>
        <topology evidence="1">Single-pass membrane protein</topology>
    </subcellularLocation>
</comment>
<reference evidence="6" key="1">
    <citation type="journal article" date="2014" name="Front. Microbiol.">
        <title>High frequency of phylogenetically diverse reductive dehalogenase-homologous genes in deep subseafloor sedimentary metagenomes.</title>
        <authorList>
            <person name="Kawai M."/>
            <person name="Futagami T."/>
            <person name="Toyoda A."/>
            <person name="Takaki Y."/>
            <person name="Nishi S."/>
            <person name="Hori S."/>
            <person name="Arai W."/>
            <person name="Tsubouchi T."/>
            <person name="Morono Y."/>
            <person name="Uchiyama I."/>
            <person name="Ito T."/>
            <person name="Fujiyama A."/>
            <person name="Inagaki F."/>
            <person name="Takami H."/>
        </authorList>
    </citation>
    <scope>NUCLEOTIDE SEQUENCE</scope>
    <source>
        <strain evidence="6">Expedition CK06-06</strain>
    </source>
</reference>
<dbReference type="InterPro" id="IPR037682">
    <property type="entry name" value="TonB_C"/>
</dbReference>
<evidence type="ECO:0000313" key="6">
    <source>
        <dbReference type="EMBL" id="GAG70002.1"/>
    </source>
</evidence>
<dbReference type="AlphaFoldDB" id="X1AKC8"/>
<name>X1AKC8_9ZZZZ</name>
<evidence type="ECO:0000259" key="5">
    <source>
        <dbReference type="PROSITE" id="PS52015"/>
    </source>
</evidence>
<keyword evidence="2" id="KW-0812">Transmembrane</keyword>
<evidence type="ECO:0000256" key="1">
    <source>
        <dbReference type="ARBA" id="ARBA00004167"/>
    </source>
</evidence>
<dbReference type="NCBIfam" id="TIGR01352">
    <property type="entry name" value="tonB_Cterm"/>
    <property type="match status" value="1"/>
</dbReference>
<evidence type="ECO:0000256" key="3">
    <source>
        <dbReference type="ARBA" id="ARBA00022989"/>
    </source>
</evidence>
<dbReference type="Pfam" id="PF03544">
    <property type="entry name" value="TonB_C"/>
    <property type="match status" value="1"/>
</dbReference>
<dbReference type="PROSITE" id="PS52015">
    <property type="entry name" value="TONB_CTD"/>
    <property type="match status" value="1"/>
</dbReference>
<feature type="domain" description="TonB C-terminal" evidence="5">
    <location>
        <begin position="3"/>
        <end position="94"/>
    </location>
</feature>
<dbReference type="InterPro" id="IPR006260">
    <property type="entry name" value="TonB/TolA_C"/>
</dbReference>
<comment type="caution">
    <text evidence="6">The sequence shown here is derived from an EMBL/GenBank/DDBJ whole genome shotgun (WGS) entry which is preliminary data.</text>
</comment>
<dbReference type="EMBL" id="BART01008182">
    <property type="protein sequence ID" value="GAG70002.1"/>
    <property type="molecule type" value="Genomic_DNA"/>
</dbReference>
<dbReference type="Gene3D" id="3.30.1150.10">
    <property type="match status" value="1"/>
</dbReference>
<keyword evidence="3" id="KW-1133">Transmembrane helix</keyword>
<evidence type="ECO:0000256" key="4">
    <source>
        <dbReference type="ARBA" id="ARBA00023136"/>
    </source>
</evidence>
<evidence type="ECO:0000256" key="2">
    <source>
        <dbReference type="ARBA" id="ARBA00022692"/>
    </source>
</evidence>
<gene>
    <name evidence="6" type="ORF">S01H4_18451</name>
</gene>
<proteinExistence type="predicted"/>
<accession>X1AKC8</accession>
<dbReference type="GO" id="GO:0055085">
    <property type="term" value="P:transmembrane transport"/>
    <property type="evidence" value="ECO:0007669"/>
    <property type="project" value="InterPro"/>
</dbReference>
<sequence>MDNFLAEILMRIEKAKYYPSVARKRGMTGTITCKFSIFPDGSVKDISLVKSSKYKLLNKAAVDAIKKGAPYPDFPSSFKKNVFISHVDIKFYLN</sequence>